<dbReference type="Proteomes" id="UP001189429">
    <property type="component" value="Unassembled WGS sequence"/>
</dbReference>
<accession>A0ABN9UG51</accession>
<feature type="region of interest" description="Disordered" evidence="1">
    <location>
        <begin position="1"/>
        <end position="32"/>
    </location>
</feature>
<feature type="domain" description="CHAT" evidence="2">
    <location>
        <begin position="52"/>
        <end position="209"/>
    </location>
</feature>
<evidence type="ECO:0000256" key="1">
    <source>
        <dbReference type="SAM" id="MobiDB-lite"/>
    </source>
</evidence>
<comment type="caution">
    <text evidence="3">The sequence shown here is derived from an EMBL/GenBank/DDBJ whole genome shotgun (WGS) entry which is preliminary data.</text>
</comment>
<gene>
    <name evidence="3" type="ORF">PCOR1329_LOCUS48262</name>
</gene>
<sequence>MEAFDLPPRPPRGAPRRPATGSSASSWDDARDELCGHLPGAAGPQRLVHLSASPLELPPLDVQADVAGVREALPRGLVEVEPGIASVASLAQAATRRGSWLHLSAHTAERGQLLMLEREEGQLCVGVQPLGLAELQRLLRESGGVRCSLVVLAACESEAFARVFRAAGARHVVFCPTSIRDRRAASFARSLYDSLANHMSLDHAFGLARCAAELSGDEAQYGLLSDGDLRLQMLASLQPSRLAPRQSRWKTRAPALRRRIEDFVGRVDVMRGVLACLGTSERRTILLHCAASLGVSATLCEIADLVTRPGRRFSKPGRCAFFPDEAPGGLLIVDSADELTGHEREQVQEHLAVQGSQLLVGCRSVERGGLLAGDNKPMLVELPPLRDTEAAELFLKRCQRPLQVADLLTQREMGARSPTEVVARGEALRLLRQPIAIFAGVPGKIRLAVDGWARRGSPTLHGDLRRLATPGGAADLPVLPAGTEALPDAVGRRRPAETGPMWRA</sequence>
<evidence type="ECO:0000313" key="3">
    <source>
        <dbReference type="EMBL" id="CAK0858600.1"/>
    </source>
</evidence>
<protein>
    <recommendedName>
        <fullName evidence="2">CHAT domain-containing protein</fullName>
    </recommendedName>
</protein>
<evidence type="ECO:0000259" key="2">
    <source>
        <dbReference type="Pfam" id="PF12770"/>
    </source>
</evidence>
<name>A0ABN9UG51_9DINO</name>
<organism evidence="3 4">
    <name type="scientific">Prorocentrum cordatum</name>
    <dbReference type="NCBI Taxonomy" id="2364126"/>
    <lineage>
        <taxon>Eukaryota</taxon>
        <taxon>Sar</taxon>
        <taxon>Alveolata</taxon>
        <taxon>Dinophyceae</taxon>
        <taxon>Prorocentrales</taxon>
        <taxon>Prorocentraceae</taxon>
        <taxon>Prorocentrum</taxon>
    </lineage>
</organism>
<dbReference type="EMBL" id="CAUYUJ010015827">
    <property type="protein sequence ID" value="CAK0858600.1"/>
    <property type="molecule type" value="Genomic_DNA"/>
</dbReference>
<evidence type="ECO:0000313" key="4">
    <source>
        <dbReference type="Proteomes" id="UP001189429"/>
    </source>
</evidence>
<dbReference type="Pfam" id="PF12770">
    <property type="entry name" value="CHAT"/>
    <property type="match status" value="1"/>
</dbReference>
<keyword evidence="4" id="KW-1185">Reference proteome</keyword>
<reference evidence="3" key="1">
    <citation type="submission" date="2023-10" db="EMBL/GenBank/DDBJ databases">
        <authorList>
            <person name="Chen Y."/>
            <person name="Shah S."/>
            <person name="Dougan E. K."/>
            <person name="Thang M."/>
            <person name="Chan C."/>
        </authorList>
    </citation>
    <scope>NUCLEOTIDE SEQUENCE [LARGE SCALE GENOMIC DNA]</scope>
</reference>
<dbReference type="InterPro" id="IPR024983">
    <property type="entry name" value="CHAT_dom"/>
</dbReference>
<proteinExistence type="predicted"/>